<accession>A0AAD4PPV4</accession>
<evidence type="ECO:0000256" key="1">
    <source>
        <dbReference type="SAM" id="SignalP"/>
    </source>
</evidence>
<feature type="chain" id="PRO_5042024020" evidence="1">
    <location>
        <begin position="20"/>
        <end position="122"/>
    </location>
</feature>
<reference evidence="2" key="1">
    <citation type="journal article" date="2021" name="Mol. Ecol. Resour.">
        <title>Phylogenomic analyses of the genus Drosophila reveals genomic signals of climate adaptation.</title>
        <authorList>
            <person name="Li F."/>
            <person name="Rane R.V."/>
            <person name="Luria V."/>
            <person name="Xiong Z."/>
            <person name="Chen J."/>
            <person name="Li Z."/>
            <person name="Catullo R.A."/>
            <person name="Griffin P.C."/>
            <person name="Schiffer M."/>
            <person name="Pearce S."/>
            <person name="Lee S.F."/>
            <person name="McElroy K."/>
            <person name="Stocker A."/>
            <person name="Shirriffs J."/>
            <person name="Cockerell F."/>
            <person name="Coppin C."/>
            <person name="Sgro C.M."/>
            <person name="Karger A."/>
            <person name="Cain J.W."/>
            <person name="Weber J.A."/>
            <person name="Santpere G."/>
            <person name="Kirschner M.W."/>
            <person name="Hoffmann A.A."/>
            <person name="Oakeshott J.G."/>
            <person name="Zhang G."/>
        </authorList>
    </citation>
    <scope>NUCLEOTIDE SEQUENCE</scope>
    <source>
        <strain evidence="2">BGI-SZ-2011g</strain>
    </source>
</reference>
<proteinExistence type="predicted"/>
<dbReference type="Proteomes" id="UP001200034">
    <property type="component" value="Unassembled WGS sequence"/>
</dbReference>
<protein>
    <submittedName>
        <fullName evidence="2">Uncharacterized protein</fullName>
    </submittedName>
</protein>
<keyword evidence="1" id="KW-0732">Signal</keyword>
<gene>
    <name evidence="2" type="ORF">KR093_008957</name>
</gene>
<keyword evidence="3" id="KW-1185">Reference proteome</keyword>
<name>A0AAD4PPV4_9MUSC</name>
<feature type="signal peptide" evidence="1">
    <location>
        <begin position="1"/>
        <end position="19"/>
    </location>
</feature>
<sequence length="122" mass="14552">MKIISLGLLIACSFAWAEGANWRINEDYIDSDEYVRPRWTHRHSEMWPCDVADYPAAYLLIHKVEQRLYDINNEQMRNNIVDYVVNRLRKCKSDGQMDEHCVKRSIGYAMSFINRHQIPQQF</sequence>
<evidence type="ECO:0000313" key="2">
    <source>
        <dbReference type="EMBL" id="KAH8381594.1"/>
    </source>
</evidence>
<organism evidence="2 3">
    <name type="scientific">Drosophila rubida</name>
    <dbReference type="NCBI Taxonomy" id="30044"/>
    <lineage>
        <taxon>Eukaryota</taxon>
        <taxon>Metazoa</taxon>
        <taxon>Ecdysozoa</taxon>
        <taxon>Arthropoda</taxon>
        <taxon>Hexapoda</taxon>
        <taxon>Insecta</taxon>
        <taxon>Pterygota</taxon>
        <taxon>Neoptera</taxon>
        <taxon>Endopterygota</taxon>
        <taxon>Diptera</taxon>
        <taxon>Brachycera</taxon>
        <taxon>Muscomorpha</taxon>
        <taxon>Ephydroidea</taxon>
        <taxon>Drosophilidae</taxon>
        <taxon>Drosophila</taxon>
    </lineage>
</organism>
<dbReference type="EMBL" id="JAJJHW010000824">
    <property type="protein sequence ID" value="KAH8381594.1"/>
    <property type="molecule type" value="Genomic_DNA"/>
</dbReference>
<dbReference type="AlphaFoldDB" id="A0AAD4PPV4"/>
<comment type="caution">
    <text evidence="2">The sequence shown here is derived from an EMBL/GenBank/DDBJ whole genome shotgun (WGS) entry which is preliminary data.</text>
</comment>
<evidence type="ECO:0000313" key="3">
    <source>
        <dbReference type="Proteomes" id="UP001200034"/>
    </source>
</evidence>